<dbReference type="Pfam" id="PF12821">
    <property type="entry name" value="ThrE_2"/>
    <property type="match status" value="1"/>
</dbReference>
<dbReference type="PANTHER" id="PTHR34390">
    <property type="entry name" value="UPF0442 PROTEIN YJJB-RELATED"/>
    <property type="match status" value="1"/>
</dbReference>
<comment type="caution">
    <text evidence="10">The sequence shown here is derived from an EMBL/GenBank/DDBJ whole genome shotgun (WGS) entry which is preliminary data.</text>
</comment>
<sequence>MLANLLAAFSIGMGAMFCARFKKMPMILFNIPSLVPLVPGGQAYRAVRYFALGKNDLALRYLVQVGMIAGSIAVGFFLAEFVSQVYFKIHGYSQQ</sequence>
<evidence type="ECO:0000256" key="1">
    <source>
        <dbReference type="ARBA" id="ARBA00004651"/>
    </source>
</evidence>
<keyword evidence="6 8" id="KW-0472">Membrane</keyword>
<evidence type="ECO:0000256" key="7">
    <source>
        <dbReference type="ARBA" id="ARBA00034125"/>
    </source>
</evidence>
<proteinExistence type="inferred from homology"/>
<evidence type="ECO:0000256" key="3">
    <source>
        <dbReference type="ARBA" id="ARBA00022519"/>
    </source>
</evidence>
<evidence type="ECO:0000256" key="2">
    <source>
        <dbReference type="ARBA" id="ARBA00022475"/>
    </source>
</evidence>
<evidence type="ECO:0000256" key="6">
    <source>
        <dbReference type="ARBA" id="ARBA00023136"/>
    </source>
</evidence>
<comment type="similarity">
    <text evidence="7">Belongs to the ThrE exporter (TC 2.A.79) family.</text>
</comment>
<accession>A0A837DW04</accession>
<dbReference type="GO" id="GO:0015744">
    <property type="term" value="P:succinate transport"/>
    <property type="evidence" value="ECO:0007669"/>
    <property type="project" value="TreeGrafter"/>
</dbReference>
<evidence type="ECO:0000256" key="4">
    <source>
        <dbReference type="ARBA" id="ARBA00022692"/>
    </source>
</evidence>
<evidence type="ECO:0000259" key="9">
    <source>
        <dbReference type="Pfam" id="PF12821"/>
    </source>
</evidence>
<dbReference type="InterPro" id="IPR050539">
    <property type="entry name" value="ThrE_Dicarb/AminoAcid_Exp"/>
</dbReference>
<reference evidence="10 11" key="1">
    <citation type="journal article" date="2015" name="BMC Microbiol.">
        <title>Lactobacillus ruminis strains cluster according to their mammalian gut source.</title>
        <authorList>
            <person name="O' Donnell M.M."/>
            <person name="Harris H.M."/>
            <person name="Lynch D.B."/>
            <person name="Ross R.P."/>
            <person name="O'Toole P.W."/>
        </authorList>
    </citation>
    <scope>NUCLEOTIDE SEQUENCE [LARGE SCALE GENOMIC DNA]</scope>
    <source>
        <strain evidence="10 11">DPC 6832</strain>
    </source>
</reference>
<dbReference type="AlphaFoldDB" id="A0A837DW04"/>
<keyword evidence="2" id="KW-1003">Cell membrane</keyword>
<keyword evidence="4 8" id="KW-0812">Transmembrane</keyword>
<dbReference type="EMBL" id="AWYA01000095">
    <property type="protein sequence ID" value="KIC04600.1"/>
    <property type="molecule type" value="Genomic_DNA"/>
</dbReference>
<evidence type="ECO:0000256" key="5">
    <source>
        <dbReference type="ARBA" id="ARBA00022989"/>
    </source>
</evidence>
<evidence type="ECO:0000313" key="11">
    <source>
        <dbReference type="Proteomes" id="UP000031011"/>
    </source>
</evidence>
<dbReference type="InterPro" id="IPR024528">
    <property type="entry name" value="ThrE_2"/>
</dbReference>
<name>A0A837DW04_9LACO</name>
<dbReference type="PANTHER" id="PTHR34390:SF1">
    <property type="entry name" value="SUCCINATE TRANSPORTER SUBUNIT YJJB-RELATED"/>
    <property type="match status" value="1"/>
</dbReference>
<feature type="transmembrane region" description="Helical" evidence="8">
    <location>
        <begin position="59"/>
        <end position="79"/>
    </location>
</feature>
<keyword evidence="3" id="KW-0997">Cell inner membrane</keyword>
<evidence type="ECO:0000256" key="8">
    <source>
        <dbReference type="SAM" id="Phobius"/>
    </source>
</evidence>
<gene>
    <name evidence="10" type="ORF">LRN_0232</name>
</gene>
<dbReference type="Proteomes" id="UP000031011">
    <property type="component" value="Unassembled WGS sequence"/>
</dbReference>
<evidence type="ECO:0000313" key="10">
    <source>
        <dbReference type="EMBL" id="KIC04600.1"/>
    </source>
</evidence>
<organism evidence="10 11">
    <name type="scientific">Ligilactobacillus ruminis DPC 6832</name>
    <dbReference type="NCBI Taxonomy" id="1402208"/>
    <lineage>
        <taxon>Bacteria</taxon>
        <taxon>Bacillati</taxon>
        <taxon>Bacillota</taxon>
        <taxon>Bacilli</taxon>
        <taxon>Lactobacillales</taxon>
        <taxon>Lactobacillaceae</taxon>
        <taxon>Ligilactobacillus</taxon>
    </lineage>
</organism>
<dbReference type="GO" id="GO:0005886">
    <property type="term" value="C:plasma membrane"/>
    <property type="evidence" value="ECO:0007669"/>
    <property type="project" value="UniProtKB-SubCell"/>
</dbReference>
<feature type="domain" description="Threonine/Serine exporter ThrE" evidence="9">
    <location>
        <begin position="1"/>
        <end position="82"/>
    </location>
</feature>
<comment type="subcellular location">
    <subcellularLocation>
        <location evidence="1">Cell membrane</location>
        <topology evidence="1">Multi-pass membrane protein</topology>
    </subcellularLocation>
</comment>
<protein>
    <recommendedName>
        <fullName evidence="9">Threonine/Serine exporter ThrE domain-containing protein</fullName>
    </recommendedName>
</protein>
<keyword evidence="5 8" id="KW-1133">Transmembrane helix</keyword>